<dbReference type="EMBL" id="FOHU01000008">
    <property type="protein sequence ID" value="SET33877.1"/>
    <property type="molecule type" value="Genomic_DNA"/>
</dbReference>
<dbReference type="OrthoDB" id="1954768at2"/>
<name>A0A1I0DMW6_9FIRM</name>
<reference evidence="1 2" key="1">
    <citation type="submission" date="2016-10" db="EMBL/GenBank/DDBJ databases">
        <authorList>
            <person name="de Groot N.N."/>
        </authorList>
    </citation>
    <scope>NUCLEOTIDE SEQUENCE [LARGE SCALE GENOMIC DNA]</scope>
    <source>
        <strain evidence="1 2">DSM 18979</strain>
    </source>
</reference>
<sequence>MPCIHIRTGKVEHRVNIEDFSYQLSQKMDIPIERMNVIVDYYEKTDVFIGRNTDFIIITLWVSEANEKEFIRNLAKTTAALAEKYFHKKEKSAAVMCNLMREGYLFIHDQFI</sequence>
<evidence type="ECO:0000313" key="1">
    <source>
        <dbReference type="EMBL" id="SET33877.1"/>
    </source>
</evidence>
<dbReference type="RefSeq" id="WP_090443346.1">
    <property type="nucleotide sequence ID" value="NZ_FOHU01000008.1"/>
</dbReference>
<protein>
    <recommendedName>
        <fullName evidence="3">Tautomerase enzyme</fullName>
    </recommendedName>
</protein>
<dbReference type="Proteomes" id="UP000199568">
    <property type="component" value="Unassembled WGS sequence"/>
</dbReference>
<organism evidence="1 2">
    <name type="scientific">Natronincola peptidivorans</name>
    <dbReference type="NCBI Taxonomy" id="426128"/>
    <lineage>
        <taxon>Bacteria</taxon>
        <taxon>Bacillati</taxon>
        <taxon>Bacillota</taxon>
        <taxon>Clostridia</taxon>
        <taxon>Peptostreptococcales</taxon>
        <taxon>Natronincolaceae</taxon>
        <taxon>Natronincola</taxon>
    </lineage>
</organism>
<proteinExistence type="predicted"/>
<dbReference type="AlphaFoldDB" id="A0A1I0DMW6"/>
<evidence type="ECO:0008006" key="3">
    <source>
        <dbReference type="Google" id="ProtNLM"/>
    </source>
</evidence>
<evidence type="ECO:0000313" key="2">
    <source>
        <dbReference type="Proteomes" id="UP000199568"/>
    </source>
</evidence>
<keyword evidence="2" id="KW-1185">Reference proteome</keyword>
<accession>A0A1I0DMW6</accession>
<gene>
    <name evidence="1" type="ORF">SAMN05660297_02083</name>
</gene>
<dbReference type="STRING" id="426128.SAMN05660297_02083"/>